<dbReference type="EMBL" id="CCAZ020000001">
    <property type="protein sequence ID" value="CEG07936.1"/>
    <property type="molecule type" value="Genomic_DNA"/>
</dbReference>
<dbReference type="OrthoDB" id="8234880at2"/>
<keyword evidence="3" id="KW-1185">Reference proteome</keyword>
<evidence type="ECO:0008006" key="4">
    <source>
        <dbReference type="Google" id="ProtNLM"/>
    </source>
</evidence>
<feature type="chain" id="PRO_5001860534" description="SH3 domain-containing protein" evidence="1">
    <location>
        <begin position="31"/>
        <end position="126"/>
    </location>
</feature>
<evidence type="ECO:0000256" key="1">
    <source>
        <dbReference type="SAM" id="SignalP"/>
    </source>
</evidence>
<reference evidence="2 3" key="1">
    <citation type="journal article" date="2014" name="Genome Announc.">
        <title>Genome Sequence of Afipia felis Strain 76713, Isolated in Hospital Water Using an Amoeba Co-Culture Procedure.</title>
        <authorList>
            <person name="Benamar S."/>
            <person name="La Scola B."/>
            <person name="Croce O."/>
        </authorList>
    </citation>
    <scope>NUCLEOTIDE SEQUENCE [LARGE SCALE GENOMIC DNA]</scope>
    <source>
        <strain evidence="2 3">76713</strain>
    </source>
</reference>
<sequence>MRGRGVKTVWARAVVLTGLSSSVLGQPVLAAENCREPETGTRQIPLFSPPLSMAVTGAGRLQFYAAPDVRCPTSGIFVIPKGALIAYAQSADGWSSVMYLNPRTGESVSGWVRSARLKATGTVGPR</sequence>
<evidence type="ECO:0000313" key="3">
    <source>
        <dbReference type="Proteomes" id="UP000035762"/>
    </source>
</evidence>
<dbReference type="Proteomes" id="UP000035762">
    <property type="component" value="Unassembled WGS sequence"/>
</dbReference>
<accession>A0A090MKJ7</accession>
<keyword evidence="1" id="KW-0732">Signal</keyword>
<gene>
    <name evidence="2" type="ORF">BN961_01342</name>
</gene>
<proteinExistence type="predicted"/>
<protein>
    <recommendedName>
        <fullName evidence="4">SH3 domain-containing protein</fullName>
    </recommendedName>
</protein>
<organism evidence="2 3">
    <name type="scientific">Afipia felis</name>
    <name type="common">Cat scratch disease bacillus</name>
    <dbReference type="NCBI Taxonomy" id="1035"/>
    <lineage>
        <taxon>Bacteria</taxon>
        <taxon>Pseudomonadati</taxon>
        <taxon>Pseudomonadota</taxon>
        <taxon>Alphaproteobacteria</taxon>
        <taxon>Hyphomicrobiales</taxon>
        <taxon>Nitrobacteraceae</taxon>
        <taxon>Afipia</taxon>
    </lineage>
</organism>
<evidence type="ECO:0000313" key="2">
    <source>
        <dbReference type="EMBL" id="CEG07936.1"/>
    </source>
</evidence>
<name>A0A090MKJ7_AFIFE</name>
<dbReference type="AlphaFoldDB" id="A0A090MKJ7"/>
<comment type="caution">
    <text evidence="2">The sequence shown here is derived from an EMBL/GenBank/DDBJ whole genome shotgun (WGS) entry which is preliminary data.</text>
</comment>
<feature type="signal peptide" evidence="1">
    <location>
        <begin position="1"/>
        <end position="30"/>
    </location>
</feature>
<dbReference type="STRING" id="1035.BN961_01342"/>